<feature type="region of interest" description="Disordered" evidence="1">
    <location>
        <begin position="85"/>
        <end position="133"/>
    </location>
</feature>
<evidence type="ECO:0000259" key="2">
    <source>
        <dbReference type="PROSITE" id="PS50053"/>
    </source>
</evidence>
<proteinExistence type="predicted"/>
<dbReference type="SUPFAM" id="SSF54236">
    <property type="entry name" value="Ubiquitin-like"/>
    <property type="match status" value="1"/>
</dbReference>
<reference evidence="4" key="1">
    <citation type="journal article" date="2013" name="Genome Announc.">
        <title>Genome sequence of the food spoilage yeast Zygosaccharomyces bailii CLIB 213(T).</title>
        <authorList>
            <person name="Galeote V."/>
            <person name="Bigey F."/>
            <person name="Devillers H."/>
            <person name="Neuveglise C."/>
            <person name="Dequin S."/>
        </authorList>
    </citation>
    <scope>NUCLEOTIDE SEQUENCE [LARGE SCALE GENOMIC DNA]</scope>
    <source>
        <strain evidence="4">CLIB 213 / ATCC 58445 / CBS 680 / CCRC 21525 / NBRC 1098 / NCYC 1416 / NRRL Y-2227</strain>
    </source>
</reference>
<dbReference type="Gene3D" id="3.10.20.90">
    <property type="entry name" value="Phosphatidylinositol 3-kinase Catalytic Subunit, Chain A, domain 1"/>
    <property type="match status" value="1"/>
</dbReference>
<dbReference type="Proteomes" id="UP000019375">
    <property type="component" value="Unassembled WGS sequence"/>
</dbReference>
<dbReference type="Pfam" id="PF11976">
    <property type="entry name" value="Rad60-SLD"/>
    <property type="match status" value="1"/>
</dbReference>
<dbReference type="AlphaFoldDB" id="A0A8J2T8F2"/>
<accession>A0A8J2T8F2</accession>
<dbReference type="CDD" id="cd17080">
    <property type="entry name" value="Ubl_SLD2_Esc2_like"/>
    <property type="match status" value="1"/>
</dbReference>
<gene>
    <name evidence="3" type="ORF">BN860_01002g</name>
</gene>
<feature type="compositionally biased region" description="Acidic residues" evidence="1">
    <location>
        <begin position="10"/>
        <end position="22"/>
    </location>
</feature>
<keyword evidence="4" id="KW-1185">Reference proteome</keyword>
<evidence type="ECO:0000313" key="4">
    <source>
        <dbReference type="Proteomes" id="UP000019375"/>
    </source>
</evidence>
<dbReference type="PROSITE" id="PS50053">
    <property type="entry name" value="UBIQUITIN_2"/>
    <property type="match status" value="1"/>
</dbReference>
<dbReference type="InterPro" id="IPR022617">
    <property type="entry name" value="Rad60/SUMO-like_dom"/>
</dbReference>
<dbReference type="EMBL" id="HG316461">
    <property type="protein sequence ID" value="CDF90705.1"/>
    <property type="molecule type" value="Genomic_DNA"/>
</dbReference>
<protein>
    <submittedName>
        <fullName evidence="3">ZYBA0S08-01002g1_1</fullName>
    </submittedName>
</protein>
<dbReference type="OrthoDB" id="3365399at2759"/>
<evidence type="ECO:0000313" key="3">
    <source>
        <dbReference type="EMBL" id="CDF90705.1"/>
    </source>
</evidence>
<evidence type="ECO:0000256" key="1">
    <source>
        <dbReference type="SAM" id="MobiDB-lite"/>
    </source>
</evidence>
<name>A0A8J2T8F2_ZYGB2</name>
<sequence length="413" mass="47442">MPQPMRDSDQFVDDDDDDDDDFFIGNMNNDDEYSVVENVYVEFDPKERSKSKPNESSDLEEQSDSSGETIEKYTRVQAIADIDSDEELVIIDPPRTTDHERRNSTRQTRNSSRCIEVRSRSPTPPPKRRRTHNYPSIAASLLETDENDEFFREIAKEANRTPSGAKETTPDQLRRIYNVRFISKLDGSIDKAVQLKVLGKYDFASVLPSVLNGFMKEYKIPIAMKKVYVAENVVLYWKTAKLLNFMTCNSLKIPQAFDDEISEIEITIVSKEYEKTFEENMRSNFLGGKLIVETGPDVSNLNNADSRVEEFEKELKGINESTPNDSVEYIDLDNQDETGLIKIALVGQDNKKLFVNVRRSTKLHKVSEYYRKKKLLQKEATLKLIFDHEELDVNGNIGDQDLEDGDMIEVVLK</sequence>
<feature type="domain" description="Ubiquitin-like" evidence="2">
    <location>
        <begin position="341"/>
        <end position="413"/>
    </location>
</feature>
<feature type="compositionally biased region" description="Basic and acidic residues" evidence="1">
    <location>
        <begin position="43"/>
        <end position="55"/>
    </location>
</feature>
<feature type="region of interest" description="Disordered" evidence="1">
    <location>
        <begin position="1"/>
        <end position="70"/>
    </location>
</feature>
<dbReference type="InterPro" id="IPR029071">
    <property type="entry name" value="Ubiquitin-like_domsf"/>
</dbReference>
<dbReference type="InterPro" id="IPR000626">
    <property type="entry name" value="Ubiquitin-like_dom"/>
</dbReference>
<organism evidence="3 4">
    <name type="scientific">Zygosaccharomyces bailii (strain CLIB 213 / ATCC 58445 / CBS 680 / BCRC 21525 / NBRC 1098 / NCYC 1416 / NRRL Y-2227)</name>
    <dbReference type="NCBI Taxonomy" id="1333698"/>
    <lineage>
        <taxon>Eukaryota</taxon>
        <taxon>Fungi</taxon>
        <taxon>Dikarya</taxon>
        <taxon>Ascomycota</taxon>
        <taxon>Saccharomycotina</taxon>
        <taxon>Saccharomycetes</taxon>
        <taxon>Saccharomycetales</taxon>
        <taxon>Saccharomycetaceae</taxon>
        <taxon>Zygosaccharomyces</taxon>
    </lineage>
</organism>